<feature type="transmembrane region" description="Helical" evidence="2">
    <location>
        <begin position="183"/>
        <end position="205"/>
    </location>
</feature>
<feature type="transmembrane region" description="Helical" evidence="2">
    <location>
        <begin position="122"/>
        <end position="144"/>
    </location>
</feature>
<proteinExistence type="predicted"/>
<feature type="transmembrane region" description="Helical" evidence="2">
    <location>
        <begin position="39"/>
        <end position="63"/>
    </location>
</feature>
<evidence type="ECO:0000256" key="1">
    <source>
        <dbReference type="SAM" id="MobiDB-lite"/>
    </source>
</evidence>
<sequence>MNRFPEPLDWGGFITTVISVNTFWWIWDIPLIWQRGFRAYIDAITWECVRLYMPSVAAAFAIYHTSDRARWPKLYYFGGRDEALTESMTDAEVMRIVVTDSLNVTATVLTLSQLFIKGSDMLFNTALWAFPSLQVSLIGIWIVGSSYTIKRPRQHIFMGGAVLILLIGSCTGVILMSSTVTKIQAWLPATMLFIFMATPFCLYLSEILITSVVLVAIMGRVGGLAFTALLPGYFVPSPYIKHPVFGTAYLVMGIAGGILAVYGRFRLKHICLVLQQGETPRIGASLMEGMSTLATFRKRLRDKRRRKYVLEKDGRAVPQGCTRWSQRHSGTYQPIIQQPERAYCSELMADEYPRPQPRTVHDSPDEEIRRNAYSHKTPKEVIQVIEYPTFSESIESVFFSDRSRARSPPIKRKPVGSDSQRRRERRRGGDDEKYITNISGLFPQIQKPKPVVCVPHSNRIHNGHNHNKNNSNRALSPRSASEEFSKKRRARYFEGDAGRIHVGLQQQQQQQKCRLAQHPLHFGMGIETVAETALAQWHG</sequence>
<evidence type="ECO:0000313" key="3">
    <source>
        <dbReference type="EMBL" id="EEH43086.1"/>
    </source>
</evidence>
<dbReference type="OMA" id="AITWECV"/>
<keyword evidence="2" id="KW-0472">Membrane</keyword>
<dbReference type="KEGG" id="pbn:PADG_07906"/>
<organism evidence="3 4">
    <name type="scientific">Paracoccidioides brasiliensis (strain Pb18)</name>
    <dbReference type="NCBI Taxonomy" id="502780"/>
    <lineage>
        <taxon>Eukaryota</taxon>
        <taxon>Fungi</taxon>
        <taxon>Dikarya</taxon>
        <taxon>Ascomycota</taxon>
        <taxon>Pezizomycotina</taxon>
        <taxon>Eurotiomycetes</taxon>
        <taxon>Eurotiomycetidae</taxon>
        <taxon>Onygenales</taxon>
        <taxon>Ajellomycetaceae</taxon>
        <taxon>Paracoccidioides</taxon>
    </lineage>
</organism>
<feature type="region of interest" description="Disordered" evidence="1">
    <location>
        <begin position="401"/>
        <end position="434"/>
    </location>
</feature>
<dbReference type="InParanoid" id="C1GKP9"/>
<accession>C1GKP9</accession>
<keyword evidence="4" id="KW-1185">Reference proteome</keyword>
<dbReference type="OrthoDB" id="4225064at2759"/>
<dbReference type="eggNOG" id="ENOG502T73Y">
    <property type="taxonomic scope" value="Eukaryota"/>
</dbReference>
<dbReference type="HOGENOM" id="CLU_037526_0_0_1"/>
<dbReference type="GeneID" id="22586307"/>
<keyword evidence="2" id="KW-0812">Transmembrane</keyword>
<name>C1GKP9_PARBD</name>
<feature type="transmembrane region" description="Helical" evidence="2">
    <location>
        <begin position="246"/>
        <end position="265"/>
    </location>
</feature>
<evidence type="ECO:0000313" key="4">
    <source>
        <dbReference type="Proteomes" id="UP000001628"/>
    </source>
</evidence>
<dbReference type="AlphaFoldDB" id="C1GKP9"/>
<dbReference type="RefSeq" id="XP_010763331.1">
    <property type="nucleotide sequence ID" value="XM_010765029.1"/>
</dbReference>
<gene>
    <name evidence="3" type="ORF">PADG_07906</name>
</gene>
<evidence type="ECO:0000256" key="2">
    <source>
        <dbReference type="SAM" id="Phobius"/>
    </source>
</evidence>
<reference evidence="3 4" key="1">
    <citation type="journal article" date="2011" name="PLoS Genet.">
        <title>Comparative genomic analysis of human fungal pathogens causing paracoccidioidomycosis.</title>
        <authorList>
            <person name="Desjardins C.A."/>
            <person name="Champion M.D."/>
            <person name="Holder J.W."/>
            <person name="Muszewska A."/>
            <person name="Goldberg J."/>
            <person name="Bailao A.M."/>
            <person name="Brigido M.M."/>
            <person name="Ferreira M.E."/>
            <person name="Garcia A.M."/>
            <person name="Grynberg M."/>
            <person name="Gujja S."/>
            <person name="Heiman D.I."/>
            <person name="Henn M.R."/>
            <person name="Kodira C.D."/>
            <person name="Leon-Narvaez H."/>
            <person name="Longo L.V."/>
            <person name="Ma L.J."/>
            <person name="Malavazi I."/>
            <person name="Matsuo A.L."/>
            <person name="Morais F.V."/>
            <person name="Pereira M."/>
            <person name="Rodriguez-Brito S."/>
            <person name="Sakthikumar S."/>
            <person name="Salem-Izacc S.M."/>
            <person name="Sykes S.M."/>
            <person name="Teixeira M.M."/>
            <person name="Vallejo M.C."/>
            <person name="Walter M.E."/>
            <person name="Yandava C."/>
            <person name="Young S."/>
            <person name="Zeng Q."/>
            <person name="Zucker J."/>
            <person name="Felipe M.S."/>
            <person name="Goldman G.H."/>
            <person name="Haas B.J."/>
            <person name="McEwen J.G."/>
            <person name="Nino-Vega G."/>
            <person name="Puccia R."/>
            <person name="San-Blas G."/>
            <person name="Soares C.M."/>
            <person name="Birren B.W."/>
            <person name="Cuomo C.A."/>
        </authorList>
    </citation>
    <scope>NUCLEOTIDE SEQUENCE [LARGE SCALE GENOMIC DNA]</scope>
    <source>
        <strain evidence="3 4">Pb18</strain>
    </source>
</reference>
<feature type="transmembrane region" description="Helical" evidence="2">
    <location>
        <begin position="212"/>
        <end position="234"/>
    </location>
</feature>
<protein>
    <submittedName>
        <fullName evidence="3">Uncharacterized protein</fullName>
    </submittedName>
</protein>
<keyword evidence="2" id="KW-1133">Transmembrane helix</keyword>
<dbReference type="Proteomes" id="UP000001628">
    <property type="component" value="Unassembled WGS sequence"/>
</dbReference>
<dbReference type="EMBL" id="KN275969">
    <property type="protein sequence ID" value="EEH43086.1"/>
    <property type="molecule type" value="Genomic_DNA"/>
</dbReference>
<feature type="transmembrane region" description="Helical" evidence="2">
    <location>
        <begin position="156"/>
        <end position="177"/>
    </location>
</feature>
<feature type="region of interest" description="Disordered" evidence="1">
    <location>
        <begin position="460"/>
        <end position="484"/>
    </location>
</feature>
<dbReference type="VEuPathDB" id="FungiDB:PADG_07906"/>
<feature type="transmembrane region" description="Helical" evidence="2">
    <location>
        <begin position="7"/>
        <end position="27"/>
    </location>
</feature>